<dbReference type="Pfam" id="PF03732">
    <property type="entry name" value="Retrotrans_gag"/>
    <property type="match status" value="1"/>
</dbReference>
<evidence type="ECO:0000256" key="8">
    <source>
        <dbReference type="ARBA" id="ARBA00022801"/>
    </source>
</evidence>
<evidence type="ECO:0000256" key="6">
    <source>
        <dbReference type="ARBA" id="ARBA00022750"/>
    </source>
</evidence>
<evidence type="ECO:0000259" key="18">
    <source>
        <dbReference type="PROSITE" id="PS50994"/>
    </source>
</evidence>
<feature type="compositionally biased region" description="Pro residues" evidence="16">
    <location>
        <begin position="43"/>
        <end position="55"/>
    </location>
</feature>
<dbReference type="CDD" id="cd00303">
    <property type="entry name" value="retropepsin_like"/>
    <property type="match status" value="1"/>
</dbReference>
<keyword evidence="9" id="KW-0460">Magnesium</keyword>
<dbReference type="Pfam" id="PF17921">
    <property type="entry name" value="Integrase_H2C2"/>
    <property type="match status" value="1"/>
</dbReference>
<dbReference type="SUPFAM" id="SSF54160">
    <property type="entry name" value="Chromo domain-like"/>
    <property type="match status" value="1"/>
</dbReference>
<dbReference type="CDD" id="cd01647">
    <property type="entry name" value="RT_LTR"/>
    <property type="match status" value="1"/>
</dbReference>
<evidence type="ECO:0000256" key="2">
    <source>
        <dbReference type="ARBA" id="ARBA00022679"/>
    </source>
</evidence>
<dbReference type="CDD" id="cd09274">
    <property type="entry name" value="RNase_HI_RT_Ty3"/>
    <property type="match status" value="1"/>
</dbReference>
<keyword evidence="10" id="KW-0229">DNA integration</keyword>
<keyword evidence="4" id="KW-0540">Nuclease</keyword>
<evidence type="ECO:0000256" key="1">
    <source>
        <dbReference type="ARBA" id="ARBA00022670"/>
    </source>
</evidence>
<keyword evidence="8" id="KW-0378">Hydrolase</keyword>
<dbReference type="Pfam" id="PF24626">
    <property type="entry name" value="SH3_Tf2-1"/>
    <property type="match status" value="1"/>
</dbReference>
<dbReference type="OrthoDB" id="2013610at2759"/>
<evidence type="ECO:0000256" key="16">
    <source>
        <dbReference type="SAM" id="MobiDB-lite"/>
    </source>
</evidence>
<evidence type="ECO:0000256" key="14">
    <source>
        <dbReference type="ARBA" id="ARBA00023172"/>
    </source>
</evidence>
<dbReference type="PROSITE" id="PS50994">
    <property type="entry name" value="INTEGRASE"/>
    <property type="match status" value="1"/>
</dbReference>
<dbReference type="SUPFAM" id="SSF56672">
    <property type="entry name" value="DNA/RNA polymerases"/>
    <property type="match status" value="1"/>
</dbReference>
<dbReference type="InterPro" id="IPR043502">
    <property type="entry name" value="DNA/RNA_pol_sf"/>
</dbReference>
<evidence type="ECO:0000256" key="3">
    <source>
        <dbReference type="ARBA" id="ARBA00022695"/>
    </source>
</evidence>
<dbReference type="FunFam" id="1.10.340.70:FF:000001">
    <property type="entry name" value="Retrovirus-related Pol polyprotein from transposon gypsy-like Protein"/>
    <property type="match status" value="1"/>
</dbReference>
<dbReference type="Pfam" id="PF08284">
    <property type="entry name" value="RVP_2"/>
    <property type="match status" value="1"/>
</dbReference>
<evidence type="ECO:0000256" key="7">
    <source>
        <dbReference type="ARBA" id="ARBA00022759"/>
    </source>
</evidence>
<dbReference type="GO" id="GO:0004519">
    <property type="term" value="F:endonuclease activity"/>
    <property type="evidence" value="ECO:0007669"/>
    <property type="project" value="UniProtKB-KW"/>
</dbReference>
<dbReference type="Proteomes" id="UP000242715">
    <property type="component" value="Unassembled WGS sequence"/>
</dbReference>
<feature type="domain" description="Reverse transcriptase" evidence="17">
    <location>
        <begin position="580"/>
        <end position="759"/>
    </location>
</feature>
<dbReference type="InterPro" id="IPR000477">
    <property type="entry name" value="RT_dom"/>
</dbReference>
<evidence type="ECO:0000256" key="12">
    <source>
        <dbReference type="ARBA" id="ARBA00022932"/>
    </source>
</evidence>
<keyword evidence="1" id="KW-0645">Protease</keyword>
<keyword evidence="3" id="KW-0548">Nucleotidyltransferase</keyword>
<dbReference type="GO" id="GO:0003964">
    <property type="term" value="F:RNA-directed DNA polymerase activity"/>
    <property type="evidence" value="ECO:0007669"/>
    <property type="project" value="UniProtKB-KW"/>
</dbReference>
<gene>
    <name evidence="19" type="ORF">TSUD_366000</name>
</gene>
<dbReference type="EMBL" id="DF973885">
    <property type="protein sequence ID" value="GAU41853.1"/>
    <property type="molecule type" value="Genomic_DNA"/>
</dbReference>
<dbReference type="InterPro" id="IPR041588">
    <property type="entry name" value="Integrase_H2C2"/>
</dbReference>
<reference evidence="20" key="1">
    <citation type="journal article" date="2017" name="Front. Plant Sci.">
        <title>Climate Clever Clovers: New Paradigm to Reduce the Environmental Footprint of Ruminants by Breeding Low Methanogenic Forages Utilizing Haplotype Variation.</title>
        <authorList>
            <person name="Kaur P."/>
            <person name="Appels R."/>
            <person name="Bayer P.E."/>
            <person name="Keeble-Gagnere G."/>
            <person name="Wang J."/>
            <person name="Hirakawa H."/>
            <person name="Shirasawa K."/>
            <person name="Vercoe P."/>
            <person name="Stefanova K."/>
            <person name="Durmic Z."/>
            <person name="Nichols P."/>
            <person name="Revell C."/>
            <person name="Isobe S.N."/>
            <person name="Edwards D."/>
            <person name="Erskine W."/>
        </authorList>
    </citation>
    <scope>NUCLEOTIDE SEQUENCE [LARGE SCALE GENOMIC DNA]</scope>
    <source>
        <strain evidence="20">cv. Daliak</strain>
    </source>
</reference>
<keyword evidence="14" id="KW-0233">DNA recombination</keyword>
<dbReference type="Gene3D" id="2.40.70.10">
    <property type="entry name" value="Acid Proteases"/>
    <property type="match status" value="1"/>
</dbReference>
<dbReference type="InterPro" id="IPR021109">
    <property type="entry name" value="Peptidase_aspartic_dom_sf"/>
</dbReference>
<dbReference type="InterPro" id="IPR050951">
    <property type="entry name" value="Retrovirus_Pol_polyprotein"/>
</dbReference>
<evidence type="ECO:0000256" key="5">
    <source>
        <dbReference type="ARBA" id="ARBA00022723"/>
    </source>
</evidence>
<dbReference type="InterPro" id="IPR012337">
    <property type="entry name" value="RNaseH-like_sf"/>
</dbReference>
<accession>A0A2Z6NIV4</accession>
<dbReference type="SUPFAM" id="SSF50630">
    <property type="entry name" value="Acid proteases"/>
    <property type="match status" value="1"/>
</dbReference>
<dbReference type="Gene3D" id="3.10.10.10">
    <property type="entry name" value="HIV Type 1 Reverse Transcriptase, subunit A, domain 1"/>
    <property type="match status" value="1"/>
</dbReference>
<evidence type="ECO:0008006" key="21">
    <source>
        <dbReference type="Google" id="ProtNLM"/>
    </source>
</evidence>
<dbReference type="InterPro" id="IPR036397">
    <property type="entry name" value="RNaseH_sf"/>
</dbReference>
<dbReference type="Pfam" id="PF00078">
    <property type="entry name" value="RVT_1"/>
    <property type="match status" value="1"/>
</dbReference>
<dbReference type="PROSITE" id="PS50878">
    <property type="entry name" value="RT_POL"/>
    <property type="match status" value="1"/>
</dbReference>
<feature type="region of interest" description="Disordered" evidence="16">
    <location>
        <begin position="219"/>
        <end position="249"/>
    </location>
</feature>
<keyword evidence="11" id="KW-0695">RNA-directed DNA polymerase</keyword>
<dbReference type="PANTHER" id="PTHR37984:SF5">
    <property type="entry name" value="PROTEIN NYNRIN-LIKE"/>
    <property type="match status" value="1"/>
</dbReference>
<dbReference type="GO" id="GO:0006508">
    <property type="term" value="P:proteolysis"/>
    <property type="evidence" value="ECO:0007669"/>
    <property type="project" value="UniProtKB-KW"/>
</dbReference>
<dbReference type="Gene3D" id="3.30.420.10">
    <property type="entry name" value="Ribonuclease H-like superfamily/Ribonuclease H"/>
    <property type="match status" value="1"/>
</dbReference>
<dbReference type="Pfam" id="PF17919">
    <property type="entry name" value="RT_RNaseH_2"/>
    <property type="match status" value="1"/>
</dbReference>
<dbReference type="FunFam" id="3.10.10.10:FF:000007">
    <property type="entry name" value="Retrovirus-related Pol polyprotein from transposon 17.6-like Protein"/>
    <property type="match status" value="1"/>
</dbReference>
<evidence type="ECO:0000256" key="10">
    <source>
        <dbReference type="ARBA" id="ARBA00022908"/>
    </source>
</evidence>
<evidence type="ECO:0000256" key="13">
    <source>
        <dbReference type="ARBA" id="ARBA00023125"/>
    </source>
</evidence>
<keyword evidence="6" id="KW-0064">Aspartyl protease</keyword>
<feature type="domain" description="Integrase catalytic" evidence="18">
    <location>
        <begin position="1096"/>
        <end position="1260"/>
    </location>
</feature>
<dbReference type="InterPro" id="IPR041577">
    <property type="entry name" value="RT_RNaseH_2"/>
</dbReference>
<dbReference type="InterPro" id="IPR005162">
    <property type="entry name" value="Retrotrans_gag_dom"/>
</dbReference>
<dbReference type="GO" id="GO:0046872">
    <property type="term" value="F:metal ion binding"/>
    <property type="evidence" value="ECO:0007669"/>
    <property type="project" value="UniProtKB-KW"/>
</dbReference>
<dbReference type="PANTHER" id="PTHR37984">
    <property type="entry name" value="PROTEIN CBG26694"/>
    <property type="match status" value="1"/>
</dbReference>
<name>A0A2Z6NIV4_TRISU</name>
<evidence type="ECO:0000256" key="9">
    <source>
        <dbReference type="ARBA" id="ARBA00022842"/>
    </source>
</evidence>
<evidence type="ECO:0000256" key="4">
    <source>
        <dbReference type="ARBA" id="ARBA00022722"/>
    </source>
</evidence>
<dbReference type="GO" id="GO:0003677">
    <property type="term" value="F:DNA binding"/>
    <property type="evidence" value="ECO:0007669"/>
    <property type="project" value="UniProtKB-KW"/>
</dbReference>
<proteinExistence type="predicted"/>
<dbReference type="Gene3D" id="3.30.70.270">
    <property type="match status" value="2"/>
</dbReference>
<dbReference type="GO" id="GO:0006310">
    <property type="term" value="P:DNA recombination"/>
    <property type="evidence" value="ECO:0007669"/>
    <property type="project" value="UniProtKB-KW"/>
</dbReference>
<evidence type="ECO:0000256" key="15">
    <source>
        <dbReference type="ARBA" id="ARBA00023268"/>
    </source>
</evidence>
<dbReference type="SUPFAM" id="SSF53098">
    <property type="entry name" value="Ribonuclease H-like"/>
    <property type="match status" value="1"/>
</dbReference>
<dbReference type="InterPro" id="IPR056924">
    <property type="entry name" value="SH3_Tf2-1"/>
</dbReference>
<keyword evidence="5" id="KW-0479">Metal-binding</keyword>
<sequence>MSEEPPPLSPLESAVISLAAKMDALAADLSSLRNNASSSYTQTPPPPPPPPPPPNDRQRPHMKLEVPRFDGQDAIGWIFKITQFFDFHNTPEHDRLTIASFYMDGPALSWFQWMSKNHLINSWHDLLLTIETRFAPSFYDDPRGALFKLTQTGSVNQYLNDFERIANRVVGLPHPFLLSCFISGLSPEIRREVQALQPISLPHATALAKIQEDKINDRRRTFRSKPTVSSNPNTNSSFNTVTFPNTLTNPTTAPSTLKVNFKKLSPEELISRRDRGLCYNCDENFTTGHRCKGRFFLLISEDDDIHTPLEPLSGPAIEEVASSPPSPDTETPAQLSLHAMSGSSNHNTIRLTGTINKHSVAVLVDGGSSHNFIQTRIAKFLDLNPTPTHTALRVMVGSGDTLECTHKCSQVPLSIQGQQFAVDLFVLPLGGTEIVLGAPWLKSLGPVLMDYSNLSMTFTLLGQSITFHSDAAFKPNDVSLPQIKRCVQTHALSSLFQLQILPSSSSQTETVPMSHPPPPEITSLLNQFTHLFDQPPKLPPNRPTDHQIHLLPNSSPVNVRPYRYPYHQKFEIEKQVTEMLSAGLIQPSRSPFSSPILLVKKKDGSWRCCVDYRALNAITIKDRFPMPTIDELLDDLGGASWFSKLDLQQGFHQIRMSSDDIPKTAFRTHHGHYEYLVMPFGLCNAPSTFQATMNDLLQPFLRKFTAVFFDDILVFSDTLHNHVLHLEQILSKLASANFFLKRSKCLFGQRQLDYLGHIISQHGIQADPSKLQAMVDWPTPTSITALRGFLGLTGFYRKFIQGYASIATPLTNLLKKNSFLWNNEAQTAFESLKKAMTEAPTLAIPNFSIPFDLETDASGKAMGAVLMQLNHPIAFFSKQFCPRLLRSSTYIRELHAITTAVKKWRQYLLGHPFTIHTDHKSLKELISQVIQTPEQQVYLSKLLGFDFKIQYKSGKTNVVADALSRVDNPTCLTLTMPHFIFLDELRLSLQPSTEFTTLSHQVQQNPANYPDYKTHQGLLFYKNKIWLNSSNPFKHRLLQEFHNSPLSGHMGIQKTYIRLHENFYWQGMRDDVKHFVSNCLTCQATKYETKKPAGLLQPLPVPSAIWEDLSLDFITGLPPSHGFTVILVVVDRFSKGAHFGALPSSFSAYKVAALFLDIICKYHGLPRSLVSDRDPIFISRFWRELFKLSGTKLRMSTSYHPETDGQTEVLNRILEQYLRSFVHSKPNRWHQFLPLAEWSYNTTSHSATGRSPFEVTFGKPPPSIPSYLLGSSNVEAVDTLLTTRQQTITVLQRKLLKAQEKMKFYADKKRRELSYVVGDFVYVKLRPYRQQSLTGSTCSKLSKRFYGPYKIVECIGPVAYKLELPPQSKIHPVFHCSLLKQHRGSLTAAPDDLPPSNIDNQPVIQPLAILDSKMDHSVTPPQRQVLVQWLGLLPEDTTWEDWDTLNSNFHLEDKVNFPAGGDDTIAGHNTTTMKKIFDESVSLSEMARILIFVVVEGTYRKWNPEKAVKSNSMGSSKLWKFNTP</sequence>
<dbReference type="FunFam" id="3.30.70.270:FF:000020">
    <property type="entry name" value="Transposon Tf2-6 polyprotein-like Protein"/>
    <property type="match status" value="1"/>
</dbReference>
<evidence type="ECO:0000313" key="20">
    <source>
        <dbReference type="Proteomes" id="UP000242715"/>
    </source>
</evidence>
<evidence type="ECO:0000259" key="17">
    <source>
        <dbReference type="PROSITE" id="PS50878"/>
    </source>
</evidence>
<dbReference type="GO" id="GO:0015074">
    <property type="term" value="P:DNA integration"/>
    <property type="evidence" value="ECO:0007669"/>
    <property type="project" value="UniProtKB-KW"/>
</dbReference>
<dbReference type="GO" id="GO:0003887">
    <property type="term" value="F:DNA-directed DNA polymerase activity"/>
    <property type="evidence" value="ECO:0007669"/>
    <property type="project" value="UniProtKB-KW"/>
</dbReference>
<keyword evidence="2" id="KW-0808">Transferase</keyword>
<dbReference type="InterPro" id="IPR043128">
    <property type="entry name" value="Rev_trsase/Diguanyl_cyclase"/>
</dbReference>
<keyword evidence="20" id="KW-1185">Reference proteome</keyword>
<feature type="region of interest" description="Disordered" evidence="16">
    <location>
        <begin position="33"/>
        <end position="61"/>
    </location>
</feature>
<dbReference type="Gene3D" id="1.10.340.70">
    <property type="match status" value="1"/>
</dbReference>
<dbReference type="InterPro" id="IPR016197">
    <property type="entry name" value="Chromo-like_dom_sf"/>
</dbReference>
<feature type="compositionally biased region" description="Low complexity" evidence="16">
    <location>
        <begin position="227"/>
        <end position="246"/>
    </location>
</feature>
<evidence type="ECO:0000313" key="19">
    <source>
        <dbReference type="EMBL" id="GAU41853.1"/>
    </source>
</evidence>
<keyword evidence="7" id="KW-0255">Endonuclease</keyword>
<organism evidence="19 20">
    <name type="scientific">Trifolium subterraneum</name>
    <name type="common">Subterranean clover</name>
    <dbReference type="NCBI Taxonomy" id="3900"/>
    <lineage>
        <taxon>Eukaryota</taxon>
        <taxon>Viridiplantae</taxon>
        <taxon>Streptophyta</taxon>
        <taxon>Embryophyta</taxon>
        <taxon>Tracheophyta</taxon>
        <taxon>Spermatophyta</taxon>
        <taxon>Magnoliopsida</taxon>
        <taxon>eudicotyledons</taxon>
        <taxon>Gunneridae</taxon>
        <taxon>Pentapetalae</taxon>
        <taxon>rosids</taxon>
        <taxon>fabids</taxon>
        <taxon>Fabales</taxon>
        <taxon>Fabaceae</taxon>
        <taxon>Papilionoideae</taxon>
        <taxon>50 kb inversion clade</taxon>
        <taxon>NPAAA clade</taxon>
        <taxon>Hologalegina</taxon>
        <taxon>IRL clade</taxon>
        <taxon>Trifolieae</taxon>
        <taxon>Trifolium</taxon>
    </lineage>
</organism>
<keyword evidence="13" id="KW-0238">DNA-binding</keyword>
<evidence type="ECO:0000256" key="11">
    <source>
        <dbReference type="ARBA" id="ARBA00022918"/>
    </source>
</evidence>
<keyword evidence="12" id="KW-0239">DNA-directed DNA polymerase</keyword>
<keyword evidence="15" id="KW-0511">Multifunctional enzyme</keyword>
<protein>
    <recommendedName>
        <fullName evidence="21">Reverse transcriptase</fullName>
    </recommendedName>
</protein>
<dbReference type="GO" id="GO:0004190">
    <property type="term" value="F:aspartic-type endopeptidase activity"/>
    <property type="evidence" value="ECO:0007669"/>
    <property type="project" value="UniProtKB-KW"/>
</dbReference>
<dbReference type="InterPro" id="IPR001584">
    <property type="entry name" value="Integrase_cat-core"/>
</dbReference>